<protein>
    <submittedName>
        <fullName evidence="10">Alkanesulfonates transport system permease protein</fullName>
    </submittedName>
</protein>
<dbReference type="KEGG" id="pmak:PMPD1_1949"/>
<accession>A0A6M8U830</accession>
<dbReference type="GO" id="GO:0055085">
    <property type="term" value="P:transmembrane transport"/>
    <property type="evidence" value="ECO:0007669"/>
    <property type="project" value="InterPro"/>
</dbReference>
<dbReference type="CDD" id="cd06261">
    <property type="entry name" value="TM_PBP2"/>
    <property type="match status" value="1"/>
</dbReference>
<dbReference type="Pfam" id="PF00528">
    <property type="entry name" value="BPD_transp_1"/>
    <property type="match status" value="1"/>
</dbReference>
<feature type="transmembrane region" description="Helical" evidence="8">
    <location>
        <begin position="188"/>
        <end position="209"/>
    </location>
</feature>
<dbReference type="EMBL" id="CP054212">
    <property type="protein sequence ID" value="QKJ86898.1"/>
    <property type="molecule type" value="Genomic_DNA"/>
</dbReference>
<dbReference type="PANTHER" id="PTHR30151:SF38">
    <property type="entry name" value="ALIPHATIC SULFONATES TRANSPORT PERMEASE PROTEIN SSUC-RELATED"/>
    <property type="match status" value="1"/>
</dbReference>
<evidence type="ECO:0000256" key="1">
    <source>
        <dbReference type="ARBA" id="ARBA00004429"/>
    </source>
</evidence>
<feature type="transmembrane region" description="Helical" evidence="8">
    <location>
        <begin position="239"/>
        <end position="258"/>
    </location>
</feature>
<dbReference type="Gene3D" id="1.10.3720.10">
    <property type="entry name" value="MetI-like"/>
    <property type="match status" value="1"/>
</dbReference>
<dbReference type="SUPFAM" id="SSF161098">
    <property type="entry name" value="MetI-like"/>
    <property type="match status" value="1"/>
</dbReference>
<keyword evidence="11" id="KW-1185">Reference proteome</keyword>
<dbReference type="GO" id="GO:0005886">
    <property type="term" value="C:plasma membrane"/>
    <property type="evidence" value="ECO:0007669"/>
    <property type="project" value="UniProtKB-SubCell"/>
</dbReference>
<dbReference type="PROSITE" id="PS50928">
    <property type="entry name" value="ABC_TM1"/>
    <property type="match status" value="1"/>
</dbReference>
<organism evidence="10 11">
    <name type="scientific">Paramixta manurensis</name>
    <dbReference type="NCBI Taxonomy" id="2740817"/>
    <lineage>
        <taxon>Bacteria</taxon>
        <taxon>Pseudomonadati</taxon>
        <taxon>Pseudomonadota</taxon>
        <taxon>Gammaproteobacteria</taxon>
        <taxon>Enterobacterales</taxon>
        <taxon>Erwiniaceae</taxon>
        <taxon>Paramixta</taxon>
    </lineage>
</organism>
<keyword evidence="6 8" id="KW-1133">Transmembrane helix</keyword>
<keyword evidence="3" id="KW-1003">Cell membrane</keyword>
<dbReference type="PANTHER" id="PTHR30151">
    <property type="entry name" value="ALKANE SULFONATE ABC TRANSPORTER-RELATED, MEMBRANE SUBUNIT"/>
    <property type="match status" value="1"/>
</dbReference>
<dbReference type="InterPro" id="IPR035906">
    <property type="entry name" value="MetI-like_sf"/>
</dbReference>
<dbReference type="AlphaFoldDB" id="A0A6M8U830"/>
<evidence type="ECO:0000259" key="9">
    <source>
        <dbReference type="PROSITE" id="PS50928"/>
    </source>
</evidence>
<comment type="similarity">
    <text evidence="8">Belongs to the binding-protein-dependent transport system permease family.</text>
</comment>
<feature type="transmembrane region" description="Helical" evidence="8">
    <location>
        <begin position="215"/>
        <end position="232"/>
    </location>
</feature>
<name>A0A6M8U830_9GAMM</name>
<evidence type="ECO:0000313" key="11">
    <source>
        <dbReference type="Proteomes" id="UP000505325"/>
    </source>
</evidence>
<dbReference type="InterPro" id="IPR000515">
    <property type="entry name" value="MetI-like"/>
</dbReference>
<evidence type="ECO:0000256" key="7">
    <source>
        <dbReference type="ARBA" id="ARBA00023136"/>
    </source>
</evidence>
<feature type="transmembrane region" description="Helical" evidence="8">
    <location>
        <begin position="148"/>
        <end position="167"/>
    </location>
</feature>
<evidence type="ECO:0000256" key="2">
    <source>
        <dbReference type="ARBA" id="ARBA00022448"/>
    </source>
</evidence>
<proteinExistence type="inferred from homology"/>
<feature type="transmembrane region" description="Helical" evidence="8">
    <location>
        <begin position="121"/>
        <end position="142"/>
    </location>
</feature>
<keyword evidence="7 8" id="KW-0472">Membrane</keyword>
<keyword evidence="4" id="KW-0997">Cell inner membrane</keyword>
<evidence type="ECO:0000313" key="10">
    <source>
        <dbReference type="EMBL" id="QKJ86898.1"/>
    </source>
</evidence>
<feature type="transmembrane region" description="Helical" evidence="8">
    <location>
        <begin position="86"/>
        <end position="109"/>
    </location>
</feature>
<evidence type="ECO:0000256" key="8">
    <source>
        <dbReference type="RuleBase" id="RU363032"/>
    </source>
</evidence>
<sequence>MSIVALPARAKQFRRPRFAQRGWVSRYALPTLTALLFPALLLTLWQVAASREWMPPQILPAPLYTLQTGIDLLRDGELSDALSISLLRLAVGFVSGASLGMAAGLLFALSRRADEWIGPTVRAVCLVPSLGWLPFFMLIFGIGETLKFILIAKTCFLPLMIGSYNAARTMPQKYRDVARVLELTFWQRLRIIYFPALAPALFTAARLALSKGWKALILVEMIASAAGIGYLMTWGRKAFQLDVVFITMLVIGLIGWLIDYLALRLERRLIHWNGETQS</sequence>
<dbReference type="Proteomes" id="UP000505325">
    <property type="component" value="Chromosome"/>
</dbReference>
<evidence type="ECO:0000256" key="4">
    <source>
        <dbReference type="ARBA" id="ARBA00022519"/>
    </source>
</evidence>
<comment type="subcellular location">
    <subcellularLocation>
        <location evidence="1">Cell inner membrane</location>
        <topology evidence="1">Multi-pass membrane protein</topology>
    </subcellularLocation>
    <subcellularLocation>
        <location evidence="8">Cell membrane</location>
        <topology evidence="8">Multi-pass membrane protein</topology>
    </subcellularLocation>
</comment>
<feature type="domain" description="ABC transmembrane type-1" evidence="9">
    <location>
        <begin position="82"/>
        <end position="262"/>
    </location>
</feature>
<keyword evidence="5 8" id="KW-0812">Transmembrane</keyword>
<dbReference type="RefSeq" id="WP_173633879.1">
    <property type="nucleotide sequence ID" value="NZ_CP054212.1"/>
</dbReference>
<evidence type="ECO:0000256" key="6">
    <source>
        <dbReference type="ARBA" id="ARBA00022989"/>
    </source>
</evidence>
<keyword evidence="2 8" id="KW-0813">Transport</keyword>
<reference evidence="10 11" key="1">
    <citation type="submission" date="2020-06" db="EMBL/GenBank/DDBJ databases">
        <title>Genome sequence of Paramixta manurensis strain PD-1.</title>
        <authorList>
            <person name="Lee C.W."/>
            <person name="Kim J."/>
        </authorList>
    </citation>
    <scope>NUCLEOTIDE SEQUENCE [LARGE SCALE GENOMIC DNA]</scope>
    <source>
        <strain evidence="10 11">PD-1</strain>
    </source>
</reference>
<gene>
    <name evidence="10" type="ORF">PMPD1_1949</name>
</gene>
<evidence type="ECO:0000256" key="5">
    <source>
        <dbReference type="ARBA" id="ARBA00022692"/>
    </source>
</evidence>
<evidence type="ECO:0000256" key="3">
    <source>
        <dbReference type="ARBA" id="ARBA00022475"/>
    </source>
</evidence>